<dbReference type="InterPro" id="IPR016090">
    <property type="entry name" value="PLA2-like_dom"/>
</dbReference>
<name>A0A6P8FZ04_CLUHA</name>
<feature type="compositionally biased region" description="Polar residues" evidence="10">
    <location>
        <begin position="547"/>
        <end position="559"/>
    </location>
</feature>
<dbReference type="PROSITE" id="PS00118">
    <property type="entry name" value="PA2_HIS"/>
    <property type="match status" value="1"/>
</dbReference>
<dbReference type="GO" id="GO:0006644">
    <property type="term" value="P:phospholipid metabolic process"/>
    <property type="evidence" value="ECO:0007669"/>
    <property type="project" value="InterPro"/>
</dbReference>
<gene>
    <name evidence="13" type="primary">proca1</name>
</gene>
<evidence type="ECO:0000313" key="12">
    <source>
        <dbReference type="Proteomes" id="UP000515152"/>
    </source>
</evidence>
<feature type="region of interest" description="Disordered" evidence="10">
    <location>
        <begin position="363"/>
        <end position="559"/>
    </location>
</feature>
<dbReference type="Proteomes" id="UP000515152">
    <property type="component" value="Chromosome 9"/>
</dbReference>
<feature type="compositionally biased region" description="Basic and acidic residues" evidence="10">
    <location>
        <begin position="140"/>
        <end position="149"/>
    </location>
</feature>
<protein>
    <recommendedName>
        <fullName evidence="3">phospholipase A2</fullName>
        <ecNumber evidence="3">3.1.1.4</ecNumber>
    </recommendedName>
</protein>
<dbReference type="CTD" id="147011"/>
<dbReference type="Pfam" id="PF05826">
    <property type="entry name" value="Phospholip_A2_2"/>
    <property type="match status" value="1"/>
</dbReference>
<dbReference type="CDD" id="cd04704">
    <property type="entry name" value="PLA2_bee_venom_like"/>
    <property type="match status" value="1"/>
</dbReference>
<evidence type="ECO:0000256" key="1">
    <source>
        <dbReference type="ARBA" id="ARBA00001913"/>
    </source>
</evidence>
<dbReference type="PANTHER" id="PTHR12253">
    <property type="entry name" value="RH14732P"/>
    <property type="match status" value="1"/>
</dbReference>
<evidence type="ECO:0000256" key="9">
    <source>
        <dbReference type="ARBA" id="ARBA00023157"/>
    </source>
</evidence>
<dbReference type="SUPFAM" id="SSF48619">
    <property type="entry name" value="Phospholipase A2, PLA2"/>
    <property type="match status" value="1"/>
</dbReference>
<dbReference type="KEGG" id="char:116221742"/>
<accession>A0A6P8FZ04</accession>
<keyword evidence="12" id="KW-1185">Reference proteome</keyword>
<keyword evidence="5" id="KW-0479">Metal-binding</keyword>
<dbReference type="InterPro" id="IPR036444">
    <property type="entry name" value="PLipase_A2_dom_sf"/>
</dbReference>
<dbReference type="EC" id="3.1.1.4" evidence="3"/>
<dbReference type="GO" id="GO:0046872">
    <property type="term" value="F:metal ion binding"/>
    <property type="evidence" value="ECO:0007669"/>
    <property type="project" value="UniProtKB-KW"/>
</dbReference>
<dbReference type="RefSeq" id="XP_031428721.1">
    <property type="nucleotide sequence ID" value="XM_031572861.1"/>
</dbReference>
<dbReference type="GO" id="GO:0050482">
    <property type="term" value="P:arachidonate secretion"/>
    <property type="evidence" value="ECO:0007669"/>
    <property type="project" value="InterPro"/>
</dbReference>
<dbReference type="OrthoDB" id="6075074at2759"/>
<evidence type="ECO:0000256" key="8">
    <source>
        <dbReference type="ARBA" id="ARBA00023098"/>
    </source>
</evidence>
<keyword evidence="6" id="KW-0378">Hydrolase</keyword>
<evidence type="ECO:0000313" key="13">
    <source>
        <dbReference type="RefSeq" id="XP_031428721.1"/>
    </source>
</evidence>
<feature type="compositionally biased region" description="Basic and acidic residues" evidence="10">
    <location>
        <begin position="463"/>
        <end position="479"/>
    </location>
</feature>
<feature type="compositionally biased region" description="Polar residues" evidence="10">
    <location>
        <begin position="484"/>
        <end position="493"/>
    </location>
</feature>
<comment type="subcellular location">
    <subcellularLocation>
        <location evidence="2">Secreted</location>
    </subcellularLocation>
</comment>
<dbReference type="AlphaFoldDB" id="A0A6P8FZ04"/>
<feature type="domain" description="Phospholipase A2-like central" evidence="11">
    <location>
        <begin position="164"/>
        <end position="258"/>
    </location>
</feature>
<sequence length="629" mass="69066">MWSVFFVFLSYLDGEFVKADFLSNSLEAEKESKEFFYLLNNTLCAKRSNVGEYHLLQVSDGIEEVRSVHDATGKLVDCALATDQMQLKSFMYVCKLGLRGQVTIPTALNPSFTNITEVKLKCLQLKSKRSTSTSELPSNEAREKEKVPGKETSILRRSKRGFTYPGTLWCGAGNNADHYDQLGEFAETDKCCRVHDYCPHVIHAFSTNYGYTNFKWVSISHCDCDNAMKACLRNVNDTSSRIVGQAFFNVMEVPCFEFSYEEQCVERHWYGVCKQYDKVPVAVMKESIAYDFGGIDVIDELPLPPLQKAASPEPGSEPGETTEGASTAQSTASASQTTTPEAPSLTNVVNAAEDFIKVLATVSTSQGSSPDTAKEETQSSEKKRKKNAGGKKRKNKKRRGKGKGRKRKQSVETVVKTDEGAVGAPSCHIAEEVTSRTNVIEDPARKTQAEANVDNFMGSEVDQDAKEELSNSMMRDDPQRSAGVASSSMPVDSTKQESQKDKDRKESVLSPTPSPTPTVTISIIKTKTRRERVRQGQNRQRHILRAITSSNTPKLPESTVENRSITTFVRDGSDGTMAESGRAEAAGQPSSSTLGNASEKGPVATTAGDDWGAGRWDITTSTITTSVRL</sequence>
<feature type="region of interest" description="Disordered" evidence="10">
    <location>
        <begin position="305"/>
        <end position="345"/>
    </location>
</feature>
<organism evidence="12 13">
    <name type="scientific">Clupea harengus</name>
    <name type="common">Atlantic herring</name>
    <dbReference type="NCBI Taxonomy" id="7950"/>
    <lineage>
        <taxon>Eukaryota</taxon>
        <taxon>Metazoa</taxon>
        <taxon>Chordata</taxon>
        <taxon>Craniata</taxon>
        <taxon>Vertebrata</taxon>
        <taxon>Euteleostomi</taxon>
        <taxon>Actinopterygii</taxon>
        <taxon>Neopterygii</taxon>
        <taxon>Teleostei</taxon>
        <taxon>Clupei</taxon>
        <taxon>Clupeiformes</taxon>
        <taxon>Clupeoidei</taxon>
        <taxon>Clupeidae</taxon>
        <taxon>Clupea</taxon>
    </lineage>
</organism>
<dbReference type="GeneID" id="116221742"/>
<keyword evidence="8" id="KW-0443">Lipid metabolism</keyword>
<evidence type="ECO:0000256" key="10">
    <source>
        <dbReference type="SAM" id="MobiDB-lite"/>
    </source>
</evidence>
<dbReference type="GO" id="GO:0004623">
    <property type="term" value="F:phospholipase A2 activity"/>
    <property type="evidence" value="ECO:0007669"/>
    <property type="project" value="UniProtKB-EC"/>
</dbReference>
<comment type="cofactor">
    <cofactor evidence="1">
        <name>Ca(2+)</name>
        <dbReference type="ChEBI" id="CHEBI:29108"/>
    </cofactor>
</comment>
<feature type="compositionally biased region" description="Basic and acidic residues" evidence="10">
    <location>
        <begin position="372"/>
        <end position="381"/>
    </location>
</feature>
<evidence type="ECO:0000256" key="4">
    <source>
        <dbReference type="ARBA" id="ARBA00022525"/>
    </source>
</evidence>
<feature type="region of interest" description="Disordered" evidence="10">
    <location>
        <begin position="131"/>
        <end position="150"/>
    </location>
</feature>
<dbReference type="InterPro" id="IPR033113">
    <property type="entry name" value="PLA2_histidine"/>
</dbReference>
<evidence type="ECO:0000256" key="3">
    <source>
        <dbReference type="ARBA" id="ARBA00013278"/>
    </source>
</evidence>
<evidence type="ECO:0000256" key="6">
    <source>
        <dbReference type="ARBA" id="ARBA00022801"/>
    </source>
</evidence>
<reference evidence="13" key="1">
    <citation type="submission" date="2025-08" db="UniProtKB">
        <authorList>
            <consortium name="RefSeq"/>
        </authorList>
    </citation>
    <scope>IDENTIFICATION</scope>
</reference>
<feature type="compositionally biased region" description="Basic residues" evidence="10">
    <location>
        <begin position="382"/>
        <end position="408"/>
    </location>
</feature>
<dbReference type="Gene3D" id="1.20.90.10">
    <property type="entry name" value="Phospholipase A2 domain"/>
    <property type="match status" value="1"/>
</dbReference>
<feature type="region of interest" description="Disordered" evidence="10">
    <location>
        <begin position="572"/>
        <end position="614"/>
    </location>
</feature>
<feature type="compositionally biased region" description="Basic and acidic residues" evidence="10">
    <location>
        <begin position="494"/>
        <end position="507"/>
    </location>
</feature>
<feature type="compositionally biased region" description="Low complexity" evidence="10">
    <location>
        <begin position="309"/>
        <end position="344"/>
    </location>
</feature>
<evidence type="ECO:0000256" key="7">
    <source>
        <dbReference type="ARBA" id="ARBA00022837"/>
    </source>
</evidence>
<keyword evidence="7" id="KW-0106">Calcium</keyword>
<keyword evidence="9" id="KW-1015">Disulfide bond</keyword>
<dbReference type="GO" id="GO:0005576">
    <property type="term" value="C:extracellular region"/>
    <property type="evidence" value="ECO:0007669"/>
    <property type="project" value="UniProtKB-SubCell"/>
</dbReference>
<evidence type="ECO:0000259" key="11">
    <source>
        <dbReference type="Pfam" id="PF05826"/>
    </source>
</evidence>
<proteinExistence type="predicted"/>
<evidence type="ECO:0000256" key="5">
    <source>
        <dbReference type="ARBA" id="ARBA00022723"/>
    </source>
</evidence>
<evidence type="ECO:0000256" key="2">
    <source>
        <dbReference type="ARBA" id="ARBA00004613"/>
    </source>
</evidence>
<keyword evidence="4" id="KW-0964">Secreted</keyword>
<dbReference type="FunFam" id="1.20.90.10:FF:000002">
    <property type="entry name" value="Phospholipase A2 group III"/>
    <property type="match status" value="1"/>
</dbReference>